<comment type="subcellular location">
    <subcellularLocation>
        <location evidence="1 6">Endoplasmic reticulum lumen</location>
    </subcellularLocation>
</comment>
<dbReference type="InterPro" id="IPR027417">
    <property type="entry name" value="P-loop_NTPase"/>
</dbReference>
<dbReference type="GO" id="GO:0071763">
    <property type="term" value="P:nuclear membrane organization"/>
    <property type="evidence" value="ECO:0000318"/>
    <property type="project" value="GO_Central"/>
</dbReference>
<dbReference type="GO" id="GO:0016887">
    <property type="term" value="F:ATP hydrolysis activity"/>
    <property type="evidence" value="ECO:0007669"/>
    <property type="project" value="InterPro"/>
</dbReference>
<dbReference type="InterPro" id="IPR017378">
    <property type="entry name" value="Torsin_1/2"/>
</dbReference>
<dbReference type="AlphaFoldDB" id="A0A1L8F1I5"/>
<dbReference type="KEGG" id="xla:108699946"/>
<evidence type="ECO:0000313" key="10">
    <source>
        <dbReference type="RefSeq" id="XP_018088182.1"/>
    </source>
</evidence>
<evidence type="ECO:0000256" key="5">
    <source>
        <dbReference type="ARBA" id="ARBA00023180"/>
    </source>
</evidence>
<dbReference type="Pfam" id="PF06309">
    <property type="entry name" value="Torsin"/>
    <property type="match status" value="1"/>
</dbReference>
<dbReference type="GO" id="GO:0005524">
    <property type="term" value="F:ATP binding"/>
    <property type="evidence" value="ECO:0007669"/>
    <property type="project" value="UniProtKB-KW"/>
</dbReference>
<dbReference type="GO" id="GO:0005635">
    <property type="term" value="C:nuclear envelope"/>
    <property type="evidence" value="ECO:0000318"/>
    <property type="project" value="GO_Central"/>
</dbReference>
<dbReference type="GO" id="GO:0034504">
    <property type="term" value="P:protein localization to nucleus"/>
    <property type="evidence" value="ECO:0000318"/>
    <property type="project" value="GO_Central"/>
</dbReference>
<evidence type="ECO:0000256" key="3">
    <source>
        <dbReference type="ARBA" id="ARBA00022729"/>
    </source>
</evidence>
<keyword evidence="5" id="KW-0325">Glycoprotein</keyword>
<keyword evidence="7" id="KW-0547">Nucleotide-binding</keyword>
<protein>
    <recommendedName>
        <fullName evidence="6">Torsin</fullName>
    </recommendedName>
</protein>
<dbReference type="PANTHER" id="PTHR10760:SF14">
    <property type="entry name" value="TORSIN-1B"/>
    <property type="match status" value="1"/>
</dbReference>
<dbReference type="Gene3D" id="3.40.50.300">
    <property type="entry name" value="P-loop containing nucleotide triphosphate hydrolases"/>
    <property type="match status" value="1"/>
</dbReference>
<evidence type="ECO:0000256" key="7">
    <source>
        <dbReference type="PIRSR" id="PIRSR038079-1"/>
    </source>
</evidence>
<dbReference type="Bgee" id="108699946">
    <property type="expression patterns" value="Expressed in egg cell and 19 other cell types or tissues"/>
</dbReference>
<dbReference type="PIRSF" id="PIRSF038079">
    <property type="entry name" value="Torsin_2A"/>
    <property type="match status" value="1"/>
</dbReference>
<dbReference type="STRING" id="8355.A0A1L8F1I5"/>
<comment type="similarity">
    <text evidence="2 6">Belongs to the ClpA/ClpB family. Torsin subfamily.</text>
</comment>
<dbReference type="Proteomes" id="UP000186698">
    <property type="component" value="Chromosome 8S"/>
</dbReference>
<dbReference type="OMA" id="VARDMIY"/>
<name>A0A1L8F1I5_XENLA</name>
<dbReference type="GeneID" id="108699946"/>
<keyword evidence="3" id="KW-0732">Signal</keyword>
<dbReference type="PRINTS" id="PR00300">
    <property type="entry name" value="CLPPROTEASEA"/>
</dbReference>
<sequence>MAVEREWVFGTRGLHRLLVLLFFCPHVYTEPITLGIAVATAAVLTGYLSYPRFHCYWSECCEPERPLNQTALQADLRQKFFGQHLAQEVVYRAVLGFMSNKNPKKPLALSLHGWTGTGKNFASKIIADNIYELGFNSKFVHLFVATHHFPHDSKVHQYKDQLHMWIRGNVTQCPRNLFIFDEMDKMHPGLIDAIKPFLDYYDNIDGVSYRNSIFIFLSNAGGDLITRKVLEFWTAGKQREELQLKDLESVISLGIFNNQKSGFWHSSLIDKNLIDFFVPFLPLEYKHVKQCVIAEMQHRGNPVDMELVDKVTREMTYYPKEEKLFSDKGCKTVSAKLDFYL</sequence>
<evidence type="ECO:0000259" key="8">
    <source>
        <dbReference type="Pfam" id="PF21376"/>
    </source>
</evidence>
<dbReference type="GO" id="GO:0005788">
    <property type="term" value="C:endoplasmic reticulum lumen"/>
    <property type="evidence" value="ECO:0000318"/>
    <property type="project" value="GO_Central"/>
</dbReference>
<dbReference type="FunFam" id="3.40.50.300:FF:001719">
    <property type="entry name" value="Torsin"/>
    <property type="match status" value="1"/>
</dbReference>
<reference evidence="10" key="1">
    <citation type="submission" date="2025-08" db="UniProtKB">
        <authorList>
            <consortium name="RefSeq"/>
        </authorList>
    </citation>
    <scope>IDENTIFICATION</scope>
    <source>
        <strain evidence="10">J_2021</strain>
        <tissue evidence="10">Erythrocytes</tissue>
    </source>
</reference>
<dbReference type="GO" id="GO:0019894">
    <property type="term" value="F:kinesin binding"/>
    <property type="evidence" value="ECO:0000318"/>
    <property type="project" value="GO_Central"/>
</dbReference>
<dbReference type="OrthoDB" id="19623at2759"/>
<evidence type="ECO:0000256" key="2">
    <source>
        <dbReference type="ARBA" id="ARBA00006235"/>
    </source>
</evidence>
<keyword evidence="4 6" id="KW-0256">Endoplasmic reticulum</keyword>
<gene>
    <name evidence="10" type="primary">LOC108699946</name>
</gene>
<evidence type="ECO:0000256" key="4">
    <source>
        <dbReference type="ARBA" id="ARBA00022824"/>
    </source>
</evidence>
<dbReference type="Pfam" id="PF21376">
    <property type="entry name" value="TOR1A_C"/>
    <property type="match status" value="1"/>
</dbReference>
<keyword evidence="9" id="KW-1185">Reference proteome</keyword>
<dbReference type="PaxDb" id="8355-A0A1L8F1I5"/>
<dbReference type="InterPro" id="IPR010448">
    <property type="entry name" value="Torsin"/>
</dbReference>
<keyword evidence="7" id="KW-0067">ATP-binding</keyword>
<evidence type="ECO:0000256" key="6">
    <source>
        <dbReference type="PIRNR" id="PIRNR038079"/>
    </source>
</evidence>
<evidence type="ECO:0000256" key="1">
    <source>
        <dbReference type="ARBA" id="ARBA00004319"/>
    </source>
</evidence>
<dbReference type="InterPro" id="IPR001270">
    <property type="entry name" value="ClpA/B"/>
</dbReference>
<proteinExistence type="inferred from homology"/>
<dbReference type="PANTHER" id="PTHR10760">
    <property type="entry name" value="TORSIN"/>
    <property type="match status" value="1"/>
</dbReference>
<feature type="domain" description="Torsin-1A C-terminal" evidence="8">
    <location>
        <begin position="283"/>
        <end position="340"/>
    </location>
</feature>
<dbReference type="SUPFAM" id="SSF52540">
    <property type="entry name" value="P-loop containing nucleoside triphosphate hydrolases"/>
    <property type="match status" value="1"/>
</dbReference>
<dbReference type="InterPro" id="IPR049337">
    <property type="entry name" value="TOR1A_C"/>
</dbReference>
<dbReference type="RefSeq" id="XP_018088182.1">
    <property type="nucleotide sequence ID" value="XM_018232693.2"/>
</dbReference>
<accession>A0A1L8F1I5</accession>
<organism evidence="9 10">
    <name type="scientific">Xenopus laevis</name>
    <name type="common">African clawed frog</name>
    <dbReference type="NCBI Taxonomy" id="8355"/>
    <lineage>
        <taxon>Eukaryota</taxon>
        <taxon>Metazoa</taxon>
        <taxon>Chordata</taxon>
        <taxon>Craniata</taxon>
        <taxon>Vertebrata</taxon>
        <taxon>Euteleostomi</taxon>
        <taxon>Amphibia</taxon>
        <taxon>Batrachia</taxon>
        <taxon>Anura</taxon>
        <taxon>Pipoidea</taxon>
        <taxon>Pipidae</taxon>
        <taxon>Xenopodinae</taxon>
        <taxon>Xenopus</taxon>
        <taxon>Xenopus</taxon>
    </lineage>
</organism>
<evidence type="ECO:0000313" key="9">
    <source>
        <dbReference type="Proteomes" id="UP000186698"/>
    </source>
</evidence>
<feature type="binding site" evidence="7">
    <location>
        <begin position="113"/>
        <end position="120"/>
    </location>
    <ligand>
        <name>ATP</name>
        <dbReference type="ChEBI" id="CHEBI:30616"/>
    </ligand>
</feature>